<gene>
    <name evidence="2" type="ORF">Nlim_0277</name>
</gene>
<dbReference type="PROSITE" id="PS50125">
    <property type="entry name" value="GUANYLATE_CYCLASE_2"/>
    <property type="match status" value="1"/>
</dbReference>
<name>F3KIH9_9ARCH</name>
<comment type="caution">
    <text evidence="2">The sequence shown here is derived from an EMBL/GenBank/DDBJ whole genome shotgun (WGS) entry which is preliminary data.</text>
</comment>
<dbReference type="Gene3D" id="3.30.70.1230">
    <property type="entry name" value="Nucleotide cyclase"/>
    <property type="match status" value="1"/>
</dbReference>
<dbReference type="SMART" id="SM00044">
    <property type="entry name" value="CYCc"/>
    <property type="match status" value="1"/>
</dbReference>
<evidence type="ECO:0000259" key="1">
    <source>
        <dbReference type="PROSITE" id="PS50125"/>
    </source>
</evidence>
<reference evidence="2" key="1">
    <citation type="journal article" date="2011" name="PLoS ONE">
        <title>Genome of a low-salinity ammonia-oxidizing archaeon determined by single-cell and metagenomic analysis.</title>
        <authorList>
            <person name="Blainey P.C."/>
            <person name="Mosier A.C."/>
            <person name="Potanina A."/>
            <person name="Francis C.A."/>
            <person name="Quake S.R."/>
        </authorList>
    </citation>
    <scope>NUCLEOTIDE SEQUENCE [LARGE SCALE GENOMIC DNA]</scope>
    <source>
        <strain evidence="2">SFB1</strain>
    </source>
</reference>
<dbReference type="PANTHER" id="PTHR43081:SF1">
    <property type="entry name" value="ADENYLATE CYCLASE, TERMINAL-DIFFERENTIATION SPECIFIC"/>
    <property type="match status" value="1"/>
</dbReference>
<feature type="domain" description="Guanylate cyclase" evidence="1">
    <location>
        <begin position="82"/>
        <end position="216"/>
    </location>
</feature>
<dbReference type="GO" id="GO:0009190">
    <property type="term" value="P:cyclic nucleotide biosynthetic process"/>
    <property type="evidence" value="ECO:0007669"/>
    <property type="project" value="InterPro"/>
</dbReference>
<dbReference type="SUPFAM" id="SSF55073">
    <property type="entry name" value="Nucleotide cyclase"/>
    <property type="match status" value="1"/>
</dbReference>
<dbReference type="GO" id="GO:0035556">
    <property type="term" value="P:intracellular signal transduction"/>
    <property type="evidence" value="ECO:0007669"/>
    <property type="project" value="InterPro"/>
</dbReference>
<dbReference type="Pfam" id="PF00211">
    <property type="entry name" value="Guanylate_cyc"/>
    <property type="match status" value="1"/>
</dbReference>
<dbReference type="STRING" id="886738.Nlim_0277"/>
<dbReference type="AlphaFoldDB" id="F3KIH9"/>
<dbReference type="InterPro" id="IPR050697">
    <property type="entry name" value="Adenylyl/Guanylyl_Cyclase_3/4"/>
</dbReference>
<evidence type="ECO:0000313" key="2">
    <source>
        <dbReference type="EMBL" id="EGG42852.1"/>
    </source>
</evidence>
<dbReference type="Proteomes" id="UP000004348">
    <property type="component" value="Chromosome"/>
</dbReference>
<dbReference type="InterPro" id="IPR001054">
    <property type="entry name" value="A/G_cyclase"/>
</dbReference>
<organism evidence="2">
    <name type="scientific">Candidatus Nitrosarchaeum limnium SFB1</name>
    <dbReference type="NCBI Taxonomy" id="886738"/>
    <lineage>
        <taxon>Archaea</taxon>
        <taxon>Nitrososphaerota</taxon>
        <taxon>Nitrososphaeria</taxon>
        <taxon>Nitrosopumilales</taxon>
        <taxon>Nitrosopumilaceae</taxon>
        <taxon>Nitrosarchaeum</taxon>
    </lineage>
</organism>
<accession>F3KIH9</accession>
<dbReference type="InterPro" id="IPR029787">
    <property type="entry name" value="Nucleotide_cyclase"/>
</dbReference>
<dbReference type="PANTHER" id="PTHR43081">
    <property type="entry name" value="ADENYLATE CYCLASE, TERMINAL-DIFFERENTIATION SPECIFIC-RELATED"/>
    <property type="match status" value="1"/>
</dbReference>
<protein>
    <submittedName>
        <fullName evidence="2">Adenylyl cyclase class-3/4/guanylyl cyclase</fullName>
    </submittedName>
</protein>
<proteinExistence type="predicted"/>
<dbReference type="HOGENOM" id="CLU_057456_1_0_2"/>
<dbReference type="EMBL" id="AEGP01000020">
    <property type="protein sequence ID" value="EGG42852.1"/>
    <property type="molecule type" value="Genomic_DNA"/>
</dbReference>
<sequence length="271" mass="30457">MKNDSKKIAKQGIENLLSPKTPSIVDMLLGRGTEKIVDSETLIAEVHDRVLKSLNHEFLYSTVTEESEIFLRKKVLQSMNMAVLFVDLVGSTPMILNLPKEKLAIVFTTFAQEMAYVIKRHEGFILKFMGDAVIGYFVAENLSASVANRAVTCAESMLKILKMGINPILKNNNLPELKIKIGIDYGENTIVRYGDDLQESHVDILGPSVSMAAKIQNLAQPDQIMVGGDIYSKLHSSIQEYFTRLKLDKSEWNYKSTITKKVYPVYTYIGK</sequence>
<dbReference type="CDD" id="cd07302">
    <property type="entry name" value="CHD"/>
    <property type="match status" value="1"/>
</dbReference>